<dbReference type="Gene3D" id="3.40.50.300">
    <property type="entry name" value="P-loop containing nucleotide triphosphate hydrolases"/>
    <property type="match status" value="1"/>
</dbReference>
<dbReference type="RefSeq" id="WP_103165420.1">
    <property type="nucleotide sequence ID" value="NZ_CP130489.1"/>
</dbReference>
<gene>
    <name evidence="8" type="primary">fhs</name>
    <name evidence="9" type="ORF">BUY44_04675</name>
    <name evidence="10" type="ORF">BUY48_08200</name>
</gene>
<feature type="binding site" evidence="8">
    <location>
        <begin position="65"/>
        <end position="72"/>
    </location>
    <ligand>
        <name>ATP</name>
        <dbReference type="ChEBI" id="CHEBI:30616"/>
    </ligand>
</feature>
<dbReference type="InterPro" id="IPR020628">
    <property type="entry name" value="Formate_THF_ligase_CS"/>
</dbReference>
<organism evidence="10 12">
    <name type="scientific">Staphylococcus devriesei</name>
    <dbReference type="NCBI Taxonomy" id="586733"/>
    <lineage>
        <taxon>Bacteria</taxon>
        <taxon>Bacillati</taxon>
        <taxon>Bacillota</taxon>
        <taxon>Bacilli</taxon>
        <taxon>Bacillales</taxon>
        <taxon>Staphylococcaceae</taxon>
        <taxon>Staphylococcus</taxon>
    </lineage>
</organism>
<dbReference type="PROSITE" id="PS00722">
    <property type="entry name" value="FTHFS_2"/>
    <property type="match status" value="1"/>
</dbReference>
<dbReference type="EMBL" id="PYZH01000049">
    <property type="protein sequence ID" value="PTF13804.1"/>
    <property type="molecule type" value="Genomic_DNA"/>
</dbReference>
<evidence type="ECO:0000256" key="5">
    <source>
        <dbReference type="ARBA" id="ARBA00022840"/>
    </source>
</evidence>
<protein>
    <recommendedName>
        <fullName evidence="8">Formate--tetrahydrofolate ligase</fullName>
        <ecNumber evidence="8">6.3.4.3</ecNumber>
    </recommendedName>
    <alternativeName>
        <fullName evidence="8">Formyltetrahydrofolate synthetase</fullName>
        <shortName evidence="8">FHS</shortName>
        <shortName evidence="8">FTHFS</shortName>
    </alternativeName>
</protein>
<keyword evidence="2 8" id="KW-0554">One-carbon metabolism</keyword>
<dbReference type="Proteomes" id="UP000243350">
    <property type="component" value="Unassembled WGS sequence"/>
</dbReference>
<evidence type="ECO:0000256" key="1">
    <source>
        <dbReference type="ARBA" id="ARBA00004777"/>
    </source>
</evidence>
<accession>A0A2K4DV13</accession>
<dbReference type="SUPFAM" id="SSF52540">
    <property type="entry name" value="P-loop containing nucleoside triphosphate hydrolases"/>
    <property type="match status" value="1"/>
</dbReference>
<comment type="catalytic activity">
    <reaction evidence="6 8">
        <text>(6S)-5,6,7,8-tetrahydrofolate + formate + ATP = (6R)-10-formyltetrahydrofolate + ADP + phosphate</text>
        <dbReference type="Rhea" id="RHEA:20221"/>
        <dbReference type="ChEBI" id="CHEBI:15740"/>
        <dbReference type="ChEBI" id="CHEBI:30616"/>
        <dbReference type="ChEBI" id="CHEBI:43474"/>
        <dbReference type="ChEBI" id="CHEBI:57453"/>
        <dbReference type="ChEBI" id="CHEBI:195366"/>
        <dbReference type="ChEBI" id="CHEBI:456216"/>
        <dbReference type="EC" id="6.3.4.3"/>
    </reaction>
</comment>
<evidence type="ECO:0000313" key="12">
    <source>
        <dbReference type="Proteomes" id="UP000243350"/>
    </source>
</evidence>
<dbReference type="GO" id="GO:0005524">
    <property type="term" value="F:ATP binding"/>
    <property type="evidence" value="ECO:0007669"/>
    <property type="project" value="UniProtKB-UniRule"/>
</dbReference>
<proteinExistence type="inferred from homology"/>
<dbReference type="GO" id="GO:0035999">
    <property type="term" value="P:tetrahydrofolate interconversion"/>
    <property type="evidence" value="ECO:0007669"/>
    <property type="project" value="UniProtKB-UniRule"/>
</dbReference>
<dbReference type="NCBIfam" id="NF010030">
    <property type="entry name" value="PRK13505.1"/>
    <property type="match status" value="1"/>
</dbReference>
<evidence type="ECO:0000256" key="3">
    <source>
        <dbReference type="ARBA" id="ARBA00022598"/>
    </source>
</evidence>
<evidence type="ECO:0000256" key="4">
    <source>
        <dbReference type="ARBA" id="ARBA00022741"/>
    </source>
</evidence>
<dbReference type="OrthoDB" id="9761733at2"/>
<evidence type="ECO:0000256" key="8">
    <source>
        <dbReference type="HAMAP-Rule" id="MF_01543"/>
    </source>
</evidence>
<dbReference type="GeneID" id="48887729"/>
<keyword evidence="3 8" id="KW-0436">Ligase</keyword>
<name>A0A2K4DV13_9STAP</name>
<keyword evidence="4 8" id="KW-0547">Nucleotide-binding</keyword>
<evidence type="ECO:0000313" key="9">
    <source>
        <dbReference type="EMBL" id="PTE73692.1"/>
    </source>
</evidence>
<dbReference type="Proteomes" id="UP000242547">
    <property type="component" value="Unassembled WGS sequence"/>
</dbReference>
<dbReference type="HAMAP" id="MF_01543">
    <property type="entry name" value="FTHFS"/>
    <property type="match status" value="1"/>
</dbReference>
<evidence type="ECO:0000313" key="10">
    <source>
        <dbReference type="EMBL" id="PTF13804.1"/>
    </source>
</evidence>
<dbReference type="GO" id="GO:0004329">
    <property type="term" value="F:formate-tetrahydrofolate ligase activity"/>
    <property type="evidence" value="ECO:0007669"/>
    <property type="project" value="UniProtKB-UniRule"/>
</dbReference>
<comment type="similarity">
    <text evidence="7 8">Belongs to the formate--tetrahydrofolate ligase family.</text>
</comment>
<dbReference type="UniPathway" id="UPA00193"/>
<dbReference type="Gene3D" id="3.10.410.10">
    <property type="entry name" value="Formyltetrahydrofolate synthetase, domain 3"/>
    <property type="match status" value="1"/>
</dbReference>
<evidence type="ECO:0000256" key="2">
    <source>
        <dbReference type="ARBA" id="ARBA00022563"/>
    </source>
</evidence>
<dbReference type="EMBL" id="PYZL01000021">
    <property type="protein sequence ID" value="PTE73692.1"/>
    <property type="molecule type" value="Genomic_DNA"/>
</dbReference>
<dbReference type="Pfam" id="PF01268">
    <property type="entry name" value="FTHFS"/>
    <property type="match status" value="1"/>
</dbReference>
<dbReference type="FunFam" id="3.30.1510.10:FF:000001">
    <property type="entry name" value="Formate--tetrahydrofolate ligase"/>
    <property type="match status" value="1"/>
</dbReference>
<keyword evidence="5 8" id="KW-0067">ATP-binding</keyword>
<comment type="pathway">
    <text evidence="1 8">One-carbon metabolism; tetrahydrofolate interconversion.</text>
</comment>
<reference evidence="11 12" key="1">
    <citation type="journal article" date="2016" name="Front. Microbiol.">
        <title>Comprehensive Phylogenetic Analysis of Bovine Non-aureus Staphylococci Species Based on Whole-Genome Sequencing.</title>
        <authorList>
            <person name="Naushad S."/>
            <person name="Barkema H.W."/>
            <person name="Luby C."/>
            <person name="Condas L.A."/>
            <person name="Nobrega D.B."/>
            <person name="Carson D.A."/>
            <person name="De Buck J."/>
        </authorList>
    </citation>
    <scope>NUCLEOTIDE SEQUENCE [LARGE SCALE GENOMIC DNA]</scope>
    <source>
        <strain evidence="10 12">SNUC 4143</strain>
        <strain evidence="9 11">SNUC 761</strain>
    </source>
</reference>
<comment type="caution">
    <text evidence="10">The sequence shown here is derived from an EMBL/GenBank/DDBJ whole genome shotgun (WGS) entry which is preliminary data.</text>
</comment>
<dbReference type="AlphaFoldDB" id="A0A2K4DV13"/>
<dbReference type="FunFam" id="3.10.410.10:FF:000001">
    <property type="entry name" value="Putative formate--tetrahydrofolate ligase"/>
    <property type="match status" value="1"/>
</dbReference>
<reference evidence="10" key="2">
    <citation type="submission" date="2018-03" db="EMBL/GenBank/DDBJ databases">
        <authorList>
            <person name="Keele B.F."/>
        </authorList>
    </citation>
    <scope>NUCLEOTIDE SEQUENCE</scope>
    <source>
        <strain evidence="10">SNUC 4143</strain>
        <strain evidence="9">SNUC 761</strain>
    </source>
</reference>
<evidence type="ECO:0000256" key="6">
    <source>
        <dbReference type="ARBA" id="ARBA00049033"/>
    </source>
</evidence>
<dbReference type="InterPro" id="IPR027417">
    <property type="entry name" value="P-loop_NTPase"/>
</dbReference>
<evidence type="ECO:0000256" key="7">
    <source>
        <dbReference type="ARBA" id="ARBA00061363"/>
    </source>
</evidence>
<dbReference type="EC" id="6.3.4.3" evidence="8"/>
<dbReference type="PROSITE" id="PS00721">
    <property type="entry name" value="FTHFS_1"/>
    <property type="match status" value="1"/>
</dbReference>
<sequence length="555" mass="59690">MAHLSDLDIANQSELKPIGEIAKNAGIPEEALEQYGHYKAKIDINQVKPRENKGKVVLVTAMSPTPAGEGKSTVTVGLADAFNELNKNVMVALREPALGPTFGIKGGATGGGYAQVLPMEDINLHFNGDFHAITTANNALSAFIDNHIHQGNDLGIDVRRIDWKRVLDMNDRALRHVTVGLGGPTNGVPREDGFNITVASEIMAILCLARNINDLKDKISRITIGYTRDRKPVTVADLKVEGALAMILKDAIKPNLVQTIEGTPALVHGGPFANIAHGCNSILATETARDLSDIVVTEAGFGSDLGAEKFIDIKAREAGFEPSAVVLVATVRALKMHGGVAKDDLKEENVEAVKAGIVNLERHVNNIRKFGVEPVIALNAFIHDTDAETEAVKAWAKENNVRIALTEVWEKGGKGGVDLANQVLEVIEQPNDFKFLYDLDQSLEEKIETIVKDIYGGSSVTFSKKAKRQLKEFTDNGWGKYPICMAKTQYSFSDDATALGAPSGFDITIRELEAKTGAGFIVALTGAIMTMPGLPKKPAALNMDVTDDGHAVGLF</sequence>
<dbReference type="InterPro" id="IPR000559">
    <property type="entry name" value="Formate_THF_ligase"/>
</dbReference>
<dbReference type="CDD" id="cd00477">
    <property type="entry name" value="FTHFS"/>
    <property type="match status" value="1"/>
</dbReference>
<dbReference type="Gene3D" id="3.30.1510.10">
    <property type="entry name" value="Domain 2, N(10)-formyltetrahydrofolate synthetase"/>
    <property type="match status" value="1"/>
</dbReference>
<evidence type="ECO:0000313" key="11">
    <source>
        <dbReference type="Proteomes" id="UP000242547"/>
    </source>
</evidence>